<proteinExistence type="predicted"/>
<dbReference type="GO" id="GO:1904680">
    <property type="term" value="F:peptide transmembrane transporter activity"/>
    <property type="evidence" value="ECO:0007669"/>
    <property type="project" value="TreeGrafter"/>
</dbReference>
<evidence type="ECO:0000313" key="4">
    <source>
        <dbReference type="EMBL" id="OMI35886.1"/>
    </source>
</evidence>
<evidence type="ECO:0000259" key="3">
    <source>
        <dbReference type="Pfam" id="PF00496"/>
    </source>
</evidence>
<dbReference type="Proteomes" id="UP000186168">
    <property type="component" value="Unassembled WGS sequence"/>
</dbReference>
<dbReference type="GO" id="GO:0043190">
    <property type="term" value="C:ATP-binding cassette (ABC) transporter complex"/>
    <property type="evidence" value="ECO:0007669"/>
    <property type="project" value="InterPro"/>
</dbReference>
<dbReference type="Gene3D" id="3.10.105.10">
    <property type="entry name" value="Dipeptide-binding Protein, Domain 3"/>
    <property type="match status" value="1"/>
</dbReference>
<dbReference type="SUPFAM" id="SSF53850">
    <property type="entry name" value="Periplasmic binding protein-like II"/>
    <property type="match status" value="1"/>
</dbReference>
<evidence type="ECO:0000256" key="2">
    <source>
        <dbReference type="SAM" id="SignalP"/>
    </source>
</evidence>
<name>A0A1R1SC80_9ACTN</name>
<dbReference type="GO" id="GO:0015833">
    <property type="term" value="P:peptide transport"/>
    <property type="evidence" value="ECO:0007669"/>
    <property type="project" value="TreeGrafter"/>
</dbReference>
<gene>
    <name evidence="4" type="ORF">SPAR_28891</name>
</gene>
<feature type="signal peptide" evidence="2">
    <location>
        <begin position="1"/>
        <end position="28"/>
    </location>
</feature>
<comment type="caution">
    <text evidence="4">The sequence shown here is derived from an EMBL/GenBank/DDBJ whole genome shotgun (WGS) entry which is preliminary data.</text>
</comment>
<dbReference type="Gene3D" id="3.40.190.10">
    <property type="entry name" value="Periplasmic binding protein-like II"/>
    <property type="match status" value="1"/>
</dbReference>
<feature type="domain" description="Solute-binding protein family 5" evidence="3">
    <location>
        <begin position="86"/>
        <end position="468"/>
    </location>
</feature>
<protein>
    <submittedName>
        <fullName evidence="4">4-phytase</fullName>
    </submittedName>
</protein>
<dbReference type="CDD" id="cd08506">
    <property type="entry name" value="PBP2_clavulanate_OppA2"/>
    <property type="match status" value="1"/>
</dbReference>
<dbReference type="InterPro" id="IPR030678">
    <property type="entry name" value="Peptide/Ni-bd"/>
</dbReference>
<dbReference type="PIRSF" id="PIRSF002741">
    <property type="entry name" value="MppA"/>
    <property type="match status" value="1"/>
</dbReference>
<feature type="chain" id="PRO_5039726503" evidence="2">
    <location>
        <begin position="29"/>
        <end position="560"/>
    </location>
</feature>
<dbReference type="PANTHER" id="PTHR30290:SF83">
    <property type="entry name" value="ABC TRANSPORTER SUBSTRATE-BINDING PROTEIN"/>
    <property type="match status" value="1"/>
</dbReference>
<dbReference type="GO" id="GO:0042597">
    <property type="term" value="C:periplasmic space"/>
    <property type="evidence" value="ECO:0007669"/>
    <property type="project" value="UniProtKB-ARBA"/>
</dbReference>
<keyword evidence="2" id="KW-0732">Signal</keyword>
<dbReference type="EMBL" id="ASQP01000385">
    <property type="protein sequence ID" value="OMI35886.1"/>
    <property type="molecule type" value="Genomic_DNA"/>
</dbReference>
<sequence length="560" mass="59394">MLSCAALSATIPLTLTACSGGGTASAQASPGAEPATGGIVQVLEKPDFSHLDPARGFDGGVNNFYRLIYRTLTTRAAAGPHSSGTKIVADLATDTGRPSDNNKTWAFTLKKGLFFENGSPITSRDVKFGVERAWDPDAGIGSPYAKQVIAAPADYQGPYRSGDLDTIETPDDRTVVFHLKRSYPQFASVAAQPNFTPFPKGTGAKAAFDREPIASGPYRVASYRRGSALKLVRNKHWKRSSDPVRTARPDGFVWTFGLDAATIDERLISGQGKDINAIGPKVQPATISRLRTPQLKQRTLTGVTGCTTYMSLNTTKGPLRDVRVRQAIEYAVNKQTTVDALGGSALATAATSIEPPSIPGRDATDVYPSKDGTGDPAAARRLLARAGFAKGFTLTVDTRAAATEQAVAVAIQQGLKRVGITVKINTIDTSTFYEVIGTPSQQHDAALTGWCPDWPGGTTFLPPLFDGRTISAKGNSVLSMLDDKKIQKRIDEIAAMRDETAQNAAYGKLDAQIMKLAPIVPLNYTKNVVVVGSNIAGAHPSISYSGGIDLVGIGLADPKK</sequence>
<keyword evidence="5" id="KW-1185">Reference proteome</keyword>
<dbReference type="InterPro" id="IPR039424">
    <property type="entry name" value="SBP_5"/>
</dbReference>
<dbReference type="Pfam" id="PF00496">
    <property type="entry name" value="SBP_bac_5"/>
    <property type="match status" value="1"/>
</dbReference>
<evidence type="ECO:0000256" key="1">
    <source>
        <dbReference type="SAM" id="MobiDB-lite"/>
    </source>
</evidence>
<organism evidence="4 5">
    <name type="scientific">Streptomyces sparsogenes DSM 40356</name>
    <dbReference type="NCBI Taxonomy" id="1331668"/>
    <lineage>
        <taxon>Bacteria</taxon>
        <taxon>Bacillati</taxon>
        <taxon>Actinomycetota</taxon>
        <taxon>Actinomycetes</taxon>
        <taxon>Kitasatosporales</taxon>
        <taxon>Streptomycetaceae</taxon>
        <taxon>Streptomyces</taxon>
    </lineage>
</organism>
<accession>A0A1R1SC80</accession>
<dbReference type="STRING" id="67365.GCA_001704635_02684"/>
<evidence type="ECO:0000313" key="5">
    <source>
        <dbReference type="Proteomes" id="UP000186168"/>
    </source>
</evidence>
<feature type="region of interest" description="Disordered" evidence="1">
    <location>
        <begin position="352"/>
        <end position="371"/>
    </location>
</feature>
<dbReference type="PANTHER" id="PTHR30290">
    <property type="entry name" value="PERIPLASMIC BINDING COMPONENT OF ABC TRANSPORTER"/>
    <property type="match status" value="1"/>
</dbReference>
<reference evidence="4 5" key="1">
    <citation type="submission" date="2013-05" db="EMBL/GenBank/DDBJ databases">
        <title>Genome sequence of Streptomyces sparsogenes DSM 40356.</title>
        <authorList>
            <person name="Coyne S."/>
            <person name="Seebeck F.P."/>
        </authorList>
    </citation>
    <scope>NUCLEOTIDE SEQUENCE [LARGE SCALE GENOMIC DNA]</scope>
    <source>
        <strain evidence="4 5">DSM 40356</strain>
    </source>
</reference>
<dbReference type="AlphaFoldDB" id="A0A1R1SC80"/>
<dbReference type="InterPro" id="IPR000914">
    <property type="entry name" value="SBP_5_dom"/>
</dbReference>